<evidence type="ECO:0000313" key="2">
    <source>
        <dbReference type="Proteomes" id="UP000479000"/>
    </source>
</evidence>
<evidence type="ECO:0000313" key="1">
    <source>
        <dbReference type="EMBL" id="CAB0004711.1"/>
    </source>
</evidence>
<dbReference type="EMBL" id="CADCXU010015139">
    <property type="protein sequence ID" value="CAB0004711.1"/>
    <property type="molecule type" value="Genomic_DNA"/>
</dbReference>
<dbReference type="Proteomes" id="UP000479000">
    <property type="component" value="Unassembled WGS sequence"/>
</dbReference>
<protein>
    <submittedName>
        <fullName evidence="1">Uncharacterized protein</fullName>
    </submittedName>
</protein>
<name>A0A6H5GQL5_9HEMI</name>
<gene>
    <name evidence="1" type="ORF">NTEN_LOCUS10188</name>
</gene>
<reference evidence="1 2" key="1">
    <citation type="submission" date="2020-02" db="EMBL/GenBank/DDBJ databases">
        <authorList>
            <person name="Ferguson B K."/>
        </authorList>
    </citation>
    <scope>NUCLEOTIDE SEQUENCE [LARGE SCALE GENOMIC DNA]</scope>
</reference>
<proteinExistence type="predicted"/>
<sequence length="206" mass="22839">MVLKCPKMPGTVSNCPQLSDIGVGVAEVAKAGFTWRTVDRIRSASYWSTGERAPFTPATTPRALSRRPMRGRPYRPDLFNRTPCEPCLRRVTFCVCKGVFSSIFTGSSTVEAKNPQHELTSPMGLFNKLRTYSNQIGSTRWIRSLSTQEGEAMSSRVSQYIKAVRLEQHVLNSSDPLLEGGRARPGQLRLSGEKPTPGTVVHFTFC</sequence>
<keyword evidence="2" id="KW-1185">Reference proteome</keyword>
<accession>A0A6H5GQL5</accession>
<dbReference type="AlphaFoldDB" id="A0A6H5GQL5"/>
<organism evidence="1 2">
    <name type="scientific">Nesidiocoris tenuis</name>
    <dbReference type="NCBI Taxonomy" id="355587"/>
    <lineage>
        <taxon>Eukaryota</taxon>
        <taxon>Metazoa</taxon>
        <taxon>Ecdysozoa</taxon>
        <taxon>Arthropoda</taxon>
        <taxon>Hexapoda</taxon>
        <taxon>Insecta</taxon>
        <taxon>Pterygota</taxon>
        <taxon>Neoptera</taxon>
        <taxon>Paraneoptera</taxon>
        <taxon>Hemiptera</taxon>
        <taxon>Heteroptera</taxon>
        <taxon>Panheteroptera</taxon>
        <taxon>Cimicomorpha</taxon>
        <taxon>Miridae</taxon>
        <taxon>Dicyphina</taxon>
        <taxon>Nesidiocoris</taxon>
    </lineage>
</organism>